<dbReference type="OrthoDB" id="4082690at2"/>
<dbReference type="Proteomes" id="UP000053429">
    <property type="component" value="Unassembled WGS sequence"/>
</dbReference>
<dbReference type="STRING" id="661399.AQJ67_09990"/>
<dbReference type="EMBL" id="LMWY01000010">
    <property type="protein sequence ID" value="KUO04851.1"/>
    <property type="molecule type" value="Genomic_DNA"/>
</dbReference>
<sequence length="225" mass="25076">MNDKRLWVPEDGPGEDRVRPHVLWLPQDQPQVMAYFARIREILGRYPDIITPVADKDIHGTLQKINYEDSEGKRVGEQRLHRAGPALQDALAGQAPIDIEIGPPRASASAAVVDLWPETVLHELHLRIRDGLMAASLTLPAPAEFFWGHATGGYGLKDTDTPELAERSDLLASELGRGLRPGSRIPATISSVWLVLERQDPVANRYTFTRVHEIHLGRNDLELQA</sequence>
<comment type="caution">
    <text evidence="1">The sequence shown here is derived from an EMBL/GenBank/DDBJ whole genome shotgun (WGS) entry which is preliminary data.</text>
</comment>
<proteinExistence type="predicted"/>
<keyword evidence="2" id="KW-1185">Reference proteome</keyword>
<protein>
    <recommendedName>
        <fullName evidence="3">2'-5' RNA ligase</fullName>
    </recommendedName>
</protein>
<accession>A0A124IA81</accession>
<evidence type="ECO:0000313" key="2">
    <source>
        <dbReference type="Proteomes" id="UP000053429"/>
    </source>
</evidence>
<evidence type="ECO:0008006" key="3">
    <source>
        <dbReference type="Google" id="ProtNLM"/>
    </source>
</evidence>
<name>A0A124IA81_9ACTN</name>
<evidence type="ECO:0000313" key="1">
    <source>
        <dbReference type="EMBL" id="KUO04851.1"/>
    </source>
</evidence>
<dbReference type="AlphaFoldDB" id="A0A124IA81"/>
<organism evidence="1 2">
    <name type="scientific">Streptomyces caeruleatus</name>
    <dbReference type="NCBI Taxonomy" id="661399"/>
    <lineage>
        <taxon>Bacteria</taxon>
        <taxon>Bacillati</taxon>
        <taxon>Actinomycetota</taxon>
        <taxon>Actinomycetes</taxon>
        <taxon>Kitasatosporales</taxon>
        <taxon>Streptomycetaceae</taxon>
        <taxon>Streptomyces</taxon>
    </lineage>
</organism>
<gene>
    <name evidence="1" type="ORF">AQJ67_09990</name>
</gene>
<reference evidence="1 2" key="1">
    <citation type="submission" date="2015-10" db="EMBL/GenBank/DDBJ databases">
        <title>Draft genome sequence of Streptomyces caeruleatus NRRL B-24802, type strain for the species Streptomyces caeruleatus.</title>
        <authorList>
            <person name="Ruckert C."/>
            <person name="Winkler A."/>
            <person name="Kalinowski J."/>
            <person name="Kampfer P."/>
            <person name="Glaeser S."/>
        </authorList>
    </citation>
    <scope>NUCLEOTIDE SEQUENCE [LARGE SCALE GENOMIC DNA]</scope>
    <source>
        <strain evidence="1 2">NRRL B-24802</strain>
    </source>
</reference>